<dbReference type="Pfam" id="PF08447">
    <property type="entry name" value="PAS_3"/>
    <property type="match status" value="1"/>
</dbReference>
<dbReference type="GO" id="GO:0048513">
    <property type="term" value="P:animal organ development"/>
    <property type="evidence" value="ECO:0007669"/>
    <property type="project" value="UniProtKB-ARBA"/>
</dbReference>
<dbReference type="InterPro" id="IPR000014">
    <property type="entry name" value="PAS"/>
</dbReference>
<keyword evidence="3" id="KW-0805">Transcription regulation</keyword>
<evidence type="ECO:0000256" key="2">
    <source>
        <dbReference type="ARBA" id="ARBA00022737"/>
    </source>
</evidence>
<dbReference type="InterPro" id="IPR013655">
    <property type="entry name" value="PAS_fold_3"/>
</dbReference>
<dbReference type="InterPro" id="IPR001610">
    <property type="entry name" value="PAC"/>
</dbReference>
<feature type="compositionally biased region" description="Basic and acidic residues" evidence="7">
    <location>
        <begin position="89"/>
        <end position="101"/>
    </location>
</feature>
<evidence type="ECO:0000256" key="1">
    <source>
        <dbReference type="ARBA" id="ARBA00004123"/>
    </source>
</evidence>
<feature type="region of interest" description="Disordered" evidence="7">
    <location>
        <begin position="452"/>
        <end position="799"/>
    </location>
</feature>
<feature type="compositionally biased region" description="Polar residues" evidence="7">
    <location>
        <begin position="754"/>
        <end position="776"/>
    </location>
</feature>
<feature type="region of interest" description="Disordered" evidence="7">
    <location>
        <begin position="60"/>
        <end position="101"/>
    </location>
</feature>
<feature type="region of interest" description="Disordered" evidence="7">
    <location>
        <begin position="222"/>
        <end position="263"/>
    </location>
</feature>
<comment type="subcellular location">
    <subcellularLocation>
        <location evidence="1">Nucleus</location>
    </subcellularLocation>
</comment>
<dbReference type="GO" id="GO:0005634">
    <property type="term" value="C:nucleus"/>
    <property type="evidence" value="ECO:0007669"/>
    <property type="project" value="UniProtKB-SubCell"/>
</dbReference>
<feature type="domain" description="BHLH" evidence="9">
    <location>
        <begin position="89"/>
        <end position="142"/>
    </location>
</feature>
<dbReference type="SMR" id="A0A9Q9YZZ8"/>
<evidence type="ECO:0000313" key="10">
    <source>
        <dbReference type="RefSeq" id="XP_042629518.1"/>
    </source>
</evidence>
<proteinExistence type="predicted"/>
<keyword evidence="2" id="KW-0677">Repeat</keyword>
<evidence type="ECO:0000256" key="7">
    <source>
        <dbReference type="SAM" id="MobiDB-lite"/>
    </source>
</evidence>
<sequence length="948" mass="102487">MIRIFPDFSVQVTAAAAAGAGAGGGMPAASRVPGATNGNPQNLQGLTSYQQSEPYWERSANASSCSATRPKTLHLGGQQHTSSPWLQALRKEKSRDAARSRRGKENFEFYELAKMLPLPGAITSQLDKASIIRLTISYLKMRDFANQGDPPWNLRIEGPPPNTSVKAIGSQRRRSPSAVATDIFEPHLGSHILQVELTGSSVFDYVHPGDHVEMAEQLGMKLPPGRGLLSQGGGAEDGASSASSSSHSETPEPVESNSPSLLSPDNILERSFFIRMKSTLTKRGVHIKSSGYKVIHITGRLRIRMALTHSRSVPNQIMGMVVMAHALPPPTINEVRIDCQMFVTRVNMDLNIVYCENRISDYMDLTPVDIVGKRCYHFIHAEDVEGIRQSHLDLMNKGQCVTKYYRWIQKNGGYIWIQSSATIAINAKNGNEKNIIWVNYVLSNPEYKDTPMDIAQLPNLPGKASESSETSDSESDSKENSEDNENSKSDGKGNQSSENSEDPESDSKKQMGQPPEQEMRRQEEGDSSSNPESQDSDDSLEPSDCETDNKEGRLGGLHIKVEHYGDGEVEELQDSPSSFSSSEEEEDEVEDIVKDCNSGGELSGPAMSKHQKRKKRRKKQKWDGSRQRLCLSPSAAATPSPGSLDPTLGDQPPLLLPPSPTSSSVLKIKTEMSEPINFDNDSSIWNYPPNREISCNESPYSMTKPHNTFPSPPPAGLQVSIPDSVLTPPGAEGGGGSRKPNFNGNSSSGNNNSAPTSVSSATLGSLVPPSSSTTADPLSPPLSASPRDKQQGTPTSSGSLLYTSDLEALQRLQAGNVVLPLVHRVTGTLAATSTASPRVYTTGTIRYAPADVSLAMQGNILPNAHTAVNFVDGPGFGIDPKTPMEMLYHHVHRLNMSTPFGGAVSGAGLTQMPAANVFTTAEGLFSTLPFPVYSNGIHNTQTLERKED</sequence>
<keyword evidence="5" id="KW-0804">Transcription</keyword>
<feature type="compositionally biased region" description="Basic and acidic residues" evidence="7">
    <location>
        <begin position="475"/>
        <end position="491"/>
    </location>
</feature>
<feature type="compositionally biased region" description="Basic and acidic residues" evidence="7">
    <location>
        <begin position="547"/>
        <end position="566"/>
    </location>
</feature>
<evidence type="ECO:0000256" key="3">
    <source>
        <dbReference type="ARBA" id="ARBA00023015"/>
    </source>
</evidence>
<dbReference type="FunFam" id="3.30.450.20:FF:000021">
    <property type="entry name" value="Neuronal PAS domain-containing protein 3"/>
    <property type="match status" value="1"/>
</dbReference>
<organism evidence="10">
    <name type="scientific">Cyprinus carpio</name>
    <name type="common">Common carp</name>
    <dbReference type="NCBI Taxonomy" id="7962"/>
    <lineage>
        <taxon>Eukaryota</taxon>
        <taxon>Metazoa</taxon>
        <taxon>Chordata</taxon>
        <taxon>Craniata</taxon>
        <taxon>Vertebrata</taxon>
        <taxon>Euteleostomi</taxon>
        <taxon>Actinopterygii</taxon>
        <taxon>Neopterygii</taxon>
        <taxon>Teleostei</taxon>
        <taxon>Ostariophysi</taxon>
        <taxon>Cypriniformes</taxon>
        <taxon>Cyprinidae</taxon>
        <taxon>Cyprininae</taxon>
        <taxon>Cyprinus</taxon>
    </lineage>
</organism>
<protein>
    <submittedName>
        <fullName evidence="10">Neuronal PAS domain-containing protein 3-like isoform X3</fullName>
    </submittedName>
</protein>
<dbReference type="SMART" id="SM00086">
    <property type="entry name" value="PAC"/>
    <property type="match status" value="1"/>
</dbReference>
<feature type="compositionally biased region" description="Basic residues" evidence="7">
    <location>
        <begin position="609"/>
        <end position="620"/>
    </location>
</feature>
<feature type="compositionally biased region" description="Polar residues" evidence="7">
    <location>
        <begin position="693"/>
        <end position="709"/>
    </location>
</feature>
<dbReference type="GO" id="GO:0046983">
    <property type="term" value="F:protein dimerization activity"/>
    <property type="evidence" value="ECO:0007669"/>
    <property type="project" value="InterPro"/>
</dbReference>
<evidence type="ECO:0000256" key="5">
    <source>
        <dbReference type="ARBA" id="ARBA00023163"/>
    </source>
</evidence>
<dbReference type="PROSITE" id="PS50112">
    <property type="entry name" value="PAS"/>
    <property type="match status" value="1"/>
</dbReference>
<feature type="compositionally biased region" description="Low complexity" evidence="7">
    <location>
        <begin position="743"/>
        <end position="753"/>
    </location>
</feature>
<evidence type="ECO:0000259" key="9">
    <source>
        <dbReference type="PROSITE" id="PS50888"/>
    </source>
</evidence>
<dbReference type="InterPro" id="IPR011598">
    <property type="entry name" value="bHLH_dom"/>
</dbReference>
<dbReference type="CDD" id="cd00130">
    <property type="entry name" value="PAS"/>
    <property type="match status" value="1"/>
</dbReference>
<feature type="compositionally biased region" description="Polar residues" evidence="7">
    <location>
        <begin position="36"/>
        <end position="46"/>
    </location>
</feature>
<dbReference type="RefSeq" id="XP_042629518.1">
    <property type="nucleotide sequence ID" value="XM_042773584.1"/>
</dbReference>
<dbReference type="GO" id="GO:0000981">
    <property type="term" value="F:DNA-binding transcription factor activity, RNA polymerase II-specific"/>
    <property type="evidence" value="ECO:0007669"/>
    <property type="project" value="TreeGrafter"/>
</dbReference>
<dbReference type="Proteomes" id="UP001155660">
    <property type="component" value="Chromosome A17"/>
</dbReference>
<gene>
    <name evidence="10" type="primary">LOC109048374</name>
</gene>
<dbReference type="PANTHER" id="PTHR23043:SF30">
    <property type="entry name" value="NEURONAL PAS DOMAIN-CONTAINING PROTEIN 3"/>
    <property type="match status" value="1"/>
</dbReference>
<name>A0A9Q9YZZ8_CYPCA</name>
<feature type="compositionally biased region" description="Low complexity" evidence="7">
    <location>
        <begin position="632"/>
        <end position="653"/>
    </location>
</feature>
<dbReference type="GO" id="GO:0000977">
    <property type="term" value="F:RNA polymerase II transcription regulatory region sequence-specific DNA binding"/>
    <property type="evidence" value="ECO:0007669"/>
    <property type="project" value="TreeGrafter"/>
</dbReference>
<dbReference type="FunFam" id="4.10.280.10:FF:000007">
    <property type="entry name" value="single-minded homolog 1 isoform X1"/>
    <property type="match status" value="1"/>
</dbReference>
<dbReference type="GeneID" id="109048374"/>
<evidence type="ECO:0000256" key="4">
    <source>
        <dbReference type="ARBA" id="ARBA00023125"/>
    </source>
</evidence>
<feature type="compositionally biased region" description="Polar residues" evidence="7">
    <location>
        <begin position="60"/>
        <end position="69"/>
    </location>
</feature>
<feature type="compositionally biased region" description="Low complexity" evidence="7">
    <location>
        <begin position="237"/>
        <end position="248"/>
    </location>
</feature>
<evidence type="ECO:0000259" key="8">
    <source>
        <dbReference type="PROSITE" id="PS50112"/>
    </source>
</evidence>
<evidence type="ECO:0000256" key="6">
    <source>
        <dbReference type="ARBA" id="ARBA00023242"/>
    </source>
</evidence>
<dbReference type="PROSITE" id="PS50888">
    <property type="entry name" value="BHLH"/>
    <property type="match status" value="1"/>
</dbReference>
<dbReference type="Pfam" id="PF23171">
    <property type="entry name" value="bHLH_HIF1A"/>
    <property type="match status" value="1"/>
</dbReference>
<dbReference type="PANTHER" id="PTHR23043">
    <property type="entry name" value="HYPOXIA-INDUCIBLE FACTOR 1 ALPHA"/>
    <property type="match status" value="1"/>
</dbReference>
<dbReference type="AlphaFoldDB" id="A0A9Q9YZZ8"/>
<dbReference type="SMART" id="SM00353">
    <property type="entry name" value="HLH"/>
    <property type="match status" value="1"/>
</dbReference>
<feature type="compositionally biased region" description="Acidic residues" evidence="7">
    <location>
        <begin position="534"/>
        <end position="546"/>
    </location>
</feature>
<accession>A0A9Q9YZZ8</accession>
<keyword evidence="6" id="KW-0539">Nucleus</keyword>
<dbReference type="SMART" id="SM00091">
    <property type="entry name" value="PAS"/>
    <property type="match status" value="1"/>
</dbReference>
<reference evidence="10" key="1">
    <citation type="submission" date="2025-08" db="UniProtKB">
        <authorList>
            <consortium name="RefSeq"/>
        </authorList>
    </citation>
    <scope>IDENTIFICATION</scope>
    <source>
        <tissue evidence="10">Muscle</tissue>
    </source>
</reference>
<dbReference type="FunFam" id="3.30.450.20:FF:000025">
    <property type="entry name" value="Neuronal PAS domain protein 3 isoform 1"/>
    <property type="match status" value="1"/>
</dbReference>
<feature type="region of interest" description="Disordered" evidence="7">
    <location>
        <begin position="20"/>
        <end position="46"/>
    </location>
</feature>
<feature type="domain" description="PAS" evidence="8">
    <location>
        <begin position="343"/>
        <end position="398"/>
    </location>
</feature>
<dbReference type="CDD" id="cd19731">
    <property type="entry name" value="bHLH-PAS_NPAS1_PASD5"/>
    <property type="match status" value="1"/>
</dbReference>
<keyword evidence="4" id="KW-0238">DNA-binding</keyword>